<keyword evidence="8" id="KW-0539">Nucleus</keyword>
<evidence type="ECO:0000256" key="4">
    <source>
        <dbReference type="ARBA" id="ARBA00022771"/>
    </source>
</evidence>
<dbReference type="PANTHER" id="PTHR13793">
    <property type="entry name" value="PHD FINGER PROTEINS"/>
    <property type="match status" value="1"/>
</dbReference>
<dbReference type="SMART" id="SM00297">
    <property type="entry name" value="BROMO"/>
    <property type="match status" value="1"/>
</dbReference>
<dbReference type="Gene3D" id="2.30.30.140">
    <property type="match status" value="1"/>
</dbReference>
<dbReference type="EMBL" id="LN679105">
    <property type="protein sequence ID" value="CEL61989.1"/>
    <property type="molecule type" value="Genomic_DNA"/>
</dbReference>
<dbReference type="PROSITE" id="PS00633">
    <property type="entry name" value="BROMODOMAIN_1"/>
    <property type="match status" value="1"/>
</dbReference>
<dbReference type="InterPro" id="IPR050701">
    <property type="entry name" value="Histone_Mod_Regulator"/>
</dbReference>
<dbReference type="SUPFAM" id="SSF57903">
    <property type="entry name" value="FYVE/PHD zinc finger"/>
    <property type="match status" value="1"/>
</dbReference>
<dbReference type="PRINTS" id="PR00503">
    <property type="entry name" value="BROMODOMAIN"/>
</dbReference>
<dbReference type="GO" id="GO:0008270">
    <property type="term" value="F:zinc ion binding"/>
    <property type="evidence" value="ECO:0007669"/>
    <property type="project" value="UniProtKB-KW"/>
</dbReference>
<dbReference type="InterPro" id="IPR011011">
    <property type="entry name" value="Znf_FYVE_PHD"/>
</dbReference>
<dbReference type="SUPFAM" id="SSF47370">
    <property type="entry name" value="Bromodomain"/>
    <property type="match status" value="1"/>
</dbReference>
<dbReference type="PROSITE" id="PS50014">
    <property type="entry name" value="BROMODOMAIN_2"/>
    <property type="match status" value="1"/>
</dbReference>
<evidence type="ECO:0000256" key="5">
    <source>
        <dbReference type="ARBA" id="ARBA00022833"/>
    </source>
</evidence>
<dbReference type="InterPro" id="IPR019542">
    <property type="entry name" value="Enhancer_polycomb-like_N"/>
</dbReference>
<evidence type="ECO:0000256" key="10">
    <source>
        <dbReference type="PROSITE-ProRule" id="PRU00146"/>
    </source>
</evidence>
<dbReference type="GO" id="GO:0061733">
    <property type="term" value="F:protein-lysine-acetyltransferase activity"/>
    <property type="evidence" value="ECO:0007669"/>
    <property type="project" value="UniProtKB-EC"/>
</dbReference>
<dbReference type="InterPro" id="IPR034732">
    <property type="entry name" value="EPHD"/>
</dbReference>
<evidence type="ECO:0000256" key="8">
    <source>
        <dbReference type="ARBA" id="ARBA00023242"/>
    </source>
</evidence>
<dbReference type="PROSITE" id="PS50812">
    <property type="entry name" value="PWWP"/>
    <property type="match status" value="1"/>
</dbReference>
<dbReference type="SUPFAM" id="SSF63748">
    <property type="entry name" value="Tudor/PWWP/MBT"/>
    <property type="match status" value="1"/>
</dbReference>
<dbReference type="SMART" id="SM00249">
    <property type="entry name" value="PHD"/>
    <property type="match status" value="2"/>
</dbReference>
<keyword evidence="5" id="KW-0862">Zinc</keyword>
<keyword evidence="7 9" id="KW-0103">Bromodomain</keyword>
<evidence type="ECO:0000259" key="15">
    <source>
        <dbReference type="PROSITE" id="PS51805"/>
    </source>
</evidence>
<feature type="region of interest" description="Disordered" evidence="11">
    <location>
        <begin position="341"/>
        <end position="368"/>
    </location>
</feature>
<feature type="domain" description="PWWP" evidence="14">
    <location>
        <begin position="1027"/>
        <end position="1100"/>
    </location>
</feature>
<dbReference type="Pfam" id="PF10513">
    <property type="entry name" value="EPL1"/>
    <property type="match status" value="1"/>
</dbReference>
<dbReference type="FunFam" id="3.30.40.10:FF:000008">
    <property type="entry name" value="Bromodomain containing 1, isoform CRA_a"/>
    <property type="match status" value="1"/>
</dbReference>
<dbReference type="GO" id="GO:0006325">
    <property type="term" value="P:chromatin organization"/>
    <property type="evidence" value="ECO:0007669"/>
    <property type="project" value="UniProtKB-ARBA"/>
</dbReference>
<keyword evidence="6" id="KW-0007">Acetylation</keyword>
<evidence type="ECO:0000313" key="16">
    <source>
        <dbReference type="EMBL" id="CEL61989.1"/>
    </source>
</evidence>
<evidence type="ECO:0000256" key="1">
    <source>
        <dbReference type="ARBA" id="ARBA00022553"/>
    </source>
</evidence>
<dbReference type="Pfam" id="PF13832">
    <property type="entry name" value="zf-HC5HC2H_2"/>
    <property type="match status" value="1"/>
</dbReference>
<feature type="domain" description="Bromo" evidence="12">
    <location>
        <begin position="502"/>
        <end position="572"/>
    </location>
</feature>
<feature type="compositionally biased region" description="Basic residues" evidence="11">
    <location>
        <begin position="762"/>
        <end position="771"/>
    </location>
</feature>
<dbReference type="CDD" id="cd15492">
    <property type="entry name" value="PHD_BRPF_JADE_like"/>
    <property type="match status" value="1"/>
</dbReference>
<keyword evidence="16" id="KW-0012">Acyltransferase</keyword>
<keyword evidence="1" id="KW-0597">Phosphoprotein</keyword>
<dbReference type="PROSITE" id="PS51805">
    <property type="entry name" value="EPHD"/>
    <property type="match status" value="1"/>
</dbReference>
<feature type="compositionally biased region" description="Polar residues" evidence="11">
    <location>
        <begin position="884"/>
        <end position="901"/>
    </location>
</feature>
<sequence>MTSRIIASNEVATLEVCLSTSHDIVIVITCNPPTSMAPPRPTITPHVGVPKASFRKIQSTGKEFDGVDDKLAQQYGYNEVNVTFERPEHYIRYVDPVESELLTQVEYDMDEQDEEWLKEINSERYKEQSERISAETFEIIIDRLEKEWFELMKRVPKPDQALPSEDSTCAVCDDGEGENANAIVFCDGCNLAVHQDCYGVPYIPEGQWLCRKCTVSPETRVECLLCPNEGGAFKQTSNGKWAHLLCAIWVPECVLGNPTFMEPIEHTDKIPKQRWKLVCSICKVKQGACIQCNKNTCVTAFHVSCARRHKLLSPMKSHGENELQAFCERHLPAEMRVNRVAPPSPSLPPTIPASPVRSPKKAPRTQVQATGPPLVPLIIVDRISDHIHRINFRKKRPFLLAVCKYWSLKREARRGAPLLKRLHLEPWATSMTTQLQTDEDKLKYLDNLNKLRDDLKRVLQLADLVRQREVEKQNQAHVVETLVTSCLLPFDIELRKTYEKVVGLDRANYFMNPVSRTEVPEYYTVIDQPMHWLGIGEKIEQHEYLDSQAFVDDVCLVLDNALKYNKKDTPFYKAALRIKNHAQPILDEFRQIVQEKSAQWMNQELTVLAKLDEPKPPTDRTNPDGHAYQGGLETSRMSNDLVDFVPVEASGQHLPPSEAIDLEEEIIPGTPNAEPAEDNQIFLDEQTAFSEVPEPVEKLKPPVSSQVGDMEPYPLILHMLQEHSSVADDLPFLLTSDPLTSFFSYRKLVPKPPPPPPPQAKQPRKSSRKKRVSDAPATHPQRVVLLVREPQTSETVSLLENVPESAATSTPTSSRPPKRKRQDSDSWGQVVSDVNPHESFMLFETGWVLPPGVTRSRRPTFPGGPKPNGTESRKQSKEPKRTRTSSSIRGDTQPPTIVSSRQTSQVPPVEVQTPVEEGIVFLPEVQQVDSLPGEEAAPVSVVITQPTQPHAMSSIEPTPVADASARLPVPGHPHKTDGSSDLSELSDGDEKRARLAATGITHTPLPHEPVQTEAPEEDSLSPDRYTSGTLVWAKQFGFPFYPAHLYEPADPMVPVNILKMEEDARRKYKTTGAMYPVQFYDKQRSWTWVPLDKLMLLGQSEELDQKQLHPTGKGALKSADRKALKEAYRLAMQDIMSIEDAEGNEAGGLS</sequence>
<feature type="region of interest" description="Disordered" evidence="11">
    <location>
        <begin position="851"/>
        <end position="909"/>
    </location>
</feature>
<dbReference type="Pfam" id="PF00855">
    <property type="entry name" value="PWWP"/>
    <property type="match status" value="1"/>
</dbReference>
<feature type="compositionally biased region" description="Basic and acidic residues" evidence="11">
    <location>
        <begin position="871"/>
        <end position="881"/>
    </location>
</feature>
<keyword evidence="4 10" id="KW-0863">Zinc-finger</keyword>
<evidence type="ECO:0000259" key="13">
    <source>
        <dbReference type="PROSITE" id="PS50016"/>
    </source>
</evidence>
<evidence type="ECO:0000259" key="14">
    <source>
        <dbReference type="PROSITE" id="PS50812"/>
    </source>
</evidence>
<evidence type="ECO:0000256" key="7">
    <source>
        <dbReference type="ARBA" id="ARBA00023117"/>
    </source>
</evidence>
<feature type="region of interest" description="Disordered" evidence="11">
    <location>
        <begin position="967"/>
        <end position="1022"/>
    </location>
</feature>
<feature type="domain" description="PHD-type" evidence="13">
    <location>
        <begin position="166"/>
        <end position="216"/>
    </location>
</feature>
<gene>
    <name evidence="16" type="ORF">RSOLAG1IB_04740</name>
</gene>
<dbReference type="InterPro" id="IPR001965">
    <property type="entry name" value="Znf_PHD"/>
</dbReference>
<keyword evidence="16" id="KW-0808">Transferase</keyword>
<dbReference type="Gene3D" id="1.20.920.10">
    <property type="entry name" value="Bromodomain-like"/>
    <property type="match status" value="1"/>
</dbReference>
<keyword evidence="3" id="KW-0677">Repeat</keyword>
<dbReference type="InterPro" id="IPR036427">
    <property type="entry name" value="Bromodomain-like_sf"/>
</dbReference>
<reference evidence="16 17" key="1">
    <citation type="submission" date="2014-11" db="EMBL/GenBank/DDBJ databases">
        <authorList>
            <person name="Wibberg Daniel"/>
        </authorList>
    </citation>
    <scope>NUCLEOTIDE SEQUENCE [LARGE SCALE GENOMIC DNA]</scope>
    <source>
        <strain evidence="16">Rhizoctonia solani AG1-IB 7/3/14</strain>
    </source>
</reference>
<dbReference type="SMART" id="SM00293">
    <property type="entry name" value="PWWP"/>
    <property type="match status" value="1"/>
</dbReference>
<dbReference type="InterPro" id="IPR013083">
    <property type="entry name" value="Znf_RING/FYVE/PHD"/>
</dbReference>
<evidence type="ECO:0000256" key="3">
    <source>
        <dbReference type="ARBA" id="ARBA00022737"/>
    </source>
</evidence>
<feature type="domain" description="PHD-type" evidence="15">
    <location>
        <begin position="220"/>
        <end position="331"/>
    </location>
</feature>
<proteinExistence type="predicted"/>
<dbReference type="Proteomes" id="UP000059188">
    <property type="component" value="Unassembled WGS sequence"/>
</dbReference>
<evidence type="ECO:0000256" key="2">
    <source>
        <dbReference type="ARBA" id="ARBA00022723"/>
    </source>
</evidence>
<evidence type="ECO:0000256" key="11">
    <source>
        <dbReference type="SAM" id="MobiDB-lite"/>
    </source>
</evidence>
<dbReference type="InterPro" id="IPR019786">
    <property type="entry name" value="Zinc_finger_PHD-type_CS"/>
</dbReference>
<protein>
    <submittedName>
        <fullName evidence="16">NuA3 HAT complex component NTO1</fullName>
        <ecNumber evidence="16">2.3.1.48</ecNumber>
    </submittedName>
</protein>
<keyword evidence="2" id="KW-0479">Metal-binding</keyword>
<dbReference type="AlphaFoldDB" id="A0A0B7FYQ2"/>
<dbReference type="EC" id="2.3.1.48" evidence="16"/>
<dbReference type="InterPro" id="IPR019787">
    <property type="entry name" value="Znf_PHD-finger"/>
</dbReference>
<evidence type="ECO:0000256" key="6">
    <source>
        <dbReference type="ARBA" id="ARBA00022990"/>
    </source>
</evidence>
<dbReference type="STRING" id="1108050.A0A0B7FYQ2"/>
<evidence type="ECO:0000313" key="17">
    <source>
        <dbReference type="Proteomes" id="UP000059188"/>
    </source>
</evidence>
<organism evidence="16 17">
    <name type="scientific">Thanatephorus cucumeris (strain AG1-IB / isolate 7/3/14)</name>
    <name type="common">Lettuce bottom rot fungus</name>
    <name type="synonym">Rhizoctonia solani</name>
    <dbReference type="NCBI Taxonomy" id="1108050"/>
    <lineage>
        <taxon>Eukaryota</taxon>
        <taxon>Fungi</taxon>
        <taxon>Dikarya</taxon>
        <taxon>Basidiomycota</taxon>
        <taxon>Agaricomycotina</taxon>
        <taxon>Agaricomycetes</taxon>
        <taxon>Cantharellales</taxon>
        <taxon>Ceratobasidiaceae</taxon>
        <taxon>Rhizoctonia</taxon>
        <taxon>Rhizoctonia solani AG-1</taxon>
    </lineage>
</organism>
<evidence type="ECO:0000256" key="9">
    <source>
        <dbReference type="PROSITE-ProRule" id="PRU00035"/>
    </source>
</evidence>
<dbReference type="Gene3D" id="3.30.40.10">
    <property type="entry name" value="Zinc/RING finger domain, C3HC4 (zinc finger)"/>
    <property type="match status" value="2"/>
</dbReference>
<feature type="compositionally biased region" description="Pro residues" evidence="11">
    <location>
        <begin position="342"/>
        <end position="352"/>
    </location>
</feature>
<dbReference type="OrthoDB" id="20839at2759"/>
<accession>A0A0B7FYQ2</accession>
<name>A0A0B7FYQ2_THACB</name>
<dbReference type="Pfam" id="PF13831">
    <property type="entry name" value="PHD_2"/>
    <property type="match status" value="1"/>
</dbReference>
<keyword evidence="17" id="KW-1185">Reference proteome</keyword>
<dbReference type="PROSITE" id="PS50016">
    <property type="entry name" value="ZF_PHD_2"/>
    <property type="match status" value="1"/>
</dbReference>
<dbReference type="InterPro" id="IPR001487">
    <property type="entry name" value="Bromodomain"/>
</dbReference>
<feature type="compositionally biased region" description="Pro residues" evidence="11">
    <location>
        <begin position="750"/>
        <end position="760"/>
    </location>
</feature>
<dbReference type="PROSITE" id="PS01359">
    <property type="entry name" value="ZF_PHD_1"/>
    <property type="match status" value="1"/>
</dbReference>
<dbReference type="GO" id="GO:0006357">
    <property type="term" value="P:regulation of transcription by RNA polymerase II"/>
    <property type="evidence" value="ECO:0007669"/>
    <property type="project" value="TreeGrafter"/>
</dbReference>
<evidence type="ECO:0000259" key="12">
    <source>
        <dbReference type="PROSITE" id="PS50014"/>
    </source>
</evidence>
<dbReference type="Pfam" id="PF00439">
    <property type="entry name" value="Bromodomain"/>
    <property type="match status" value="1"/>
</dbReference>
<dbReference type="InterPro" id="IPR000313">
    <property type="entry name" value="PWWP_dom"/>
</dbReference>
<dbReference type="PANTHER" id="PTHR13793:SF107">
    <property type="entry name" value="BROMODOMAIN-CONTAINING PROTEIN HOMOLOG"/>
    <property type="match status" value="1"/>
</dbReference>
<dbReference type="InterPro" id="IPR018359">
    <property type="entry name" value="Bromodomain_CS"/>
</dbReference>
<dbReference type="CDD" id="cd05839">
    <property type="entry name" value="PWWP_BRPF"/>
    <property type="match status" value="1"/>
</dbReference>
<feature type="region of interest" description="Disordered" evidence="11">
    <location>
        <begin position="745"/>
        <end position="831"/>
    </location>
</feature>